<dbReference type="CDD" id="cd05286">
    <property type="entry name" value="QOR2"/>
    <property type="match status" value="1"/>
</dbReference>
<comment type="caution">
    <text evidence="6">The sequence shown here is derived from an EMBL/GenBank/DDBJ whole genome shotgun (WGS) entry which is preliminary data.</text>
</comment>
<dbReference type="GO" id="GO:0003960">
    <property type="term" value="F:quinone reductase (NADPH) activity"/>
    <property type="evidence" value="ECO:0007669"/>
    <property type="project" value="InterPro"/>
</dbReference>
<dbReference type="Pfam" id="PF00107">
    <property type="entry name" value="ADH_zinc_N"/>
    <property type="match status" value="1"/>
</dbReference>
<dbReference type="GO" id="GO:0035925">
    <property type="term" value="F:mRNA 3'-UTR AU-rich region binding"/>
    <property type="evidence" value="ECO:0007669"/>
    <property type="project" value="TreeGrafter"/>
</dbReference>
<dbReference type="Gene3D" id="3.90.180.10">
    <property type="entry name" value="Medium-chain alcohol dehydrogenases, catalytic domain"/>
    <property type="match status" value="1"/>
</dbReference>
<sequence length="382" mass="41734">MLLRSITPTFFFTARSTRSLLILRSMSSIPSTMKSVFIKEHGGVEKLIYDDIPVPKVSEDSILVKNHFAGINFIDTYQRSGLYQVPLPHILGKEGAGEVVQVGSGVKDYKVGDRVVYLGDSTYAEYTNVSTSMAQKLTDDVSFEEAAAVSLQGLTALTLVRVAYQVQKGDIVLVHAAAGGVGLLLCQMLRHLGATVIGTVSTEEKAKLARENGADHIIIYTKEDVVERVNALTDGQGCHVVFDSVGKDTWEASLAVTRRLGSLISFGNASGPVPPISVLCLMPKNLRLMRTQLFPFIATKEEANKWWGELMDLLSKKIIKIHIHKHYDLKDAHQAHTDIQSRKTTGKLLLKINATADEAANYDRAYSYSASAIPLTTSVIAG</sequence>
<dbReference type="PANTHER" id="PTHR48106:SF13">
    <property type="entry name" value="QUINONE OXIDOREDUCTASE-RELATED"/>
    <property type="match status" value="1"/>
</dbReference>
<dbReference type="GO" id="GO:0005829">
    <property type="term" value="C:cytosol"/>
    <property type="evidence" value="ECO:0007669"/>
    <property type="project" value="TreeGrafter"/>
</dbReference>
<keyword evidence="2" id="KW-0560">Oxidoreductase</keyword>
<dbReference type="InterPro" id="IPR013154">
    <property type="entry name" value="ADH-like_N"/>
</dbReference>
<evidence type="ECO:0000313" key="7">
    <source>
        <dbReference type="Proteomes" id="UP000252139"/>
    </source>
</evidence>
<dbReference type="InterPro" id="IPR011032">
    <property type="entry name" value="GroES-like_sf"/>
</dbReference>
<dbReference type="SUPFAM" id="SSF50129">
    <property type="entry name" value="GroES-like"/>
    <property type="match status" value="1"/>
</dbReference>
<keyword evidence="1" id="KW-0521">NADP</keyword>
<dbReference type="PROSITE" id="PS01162">
    <property type="entry name" value="QOR_ZETA_CRYSTAL"/>
    <property type="match status" value="1"/>
</dbReference>
<accession>A0A367J1H5</accession>
<name>A0A367J1H5_RHIAZ</name>
<dbReference type="InterPro" id="IPR036291">
    <property type="entry name" value="NAD(P)-bd_dom_sf"/>
</dbReference>
<evidence type="ECO:0000256" key="3">
    <source>
        <dbReference type="ARBA" id="ARBA00043088"/>
    </source>
</evidence>
<dbReference type="Pfam" id="PF08240">
    <property type="entry name" value="ADH_N"/>
    <property type="match status" value="1"/>
</dbReference>
<dbReference type="GO" id="GO:0070402">
    <property type="term" value="F:NADPH binding"/>
    <property type="evidence" value="ECO:0007669"/>
    <property type="project" value="TreeGrafter"/>
</dbReference>
<dbReference type="Proteomes" id="UP000252139">
    <property type="component" value="Unassembled WGS sequence"/>
</dbReference>
<dbReference type="InterPro" id="IPR047618">
    <property type="entry name" value="QOR-like"/>
</dbReference>
<protein>
    <recommendedName>
        <fullName evidence="4">Probable quinone oxidoreductase</fullName>
    </recommendedName>
    <alternativeName>
        <fullName evidence="3">NADPH:quinone reductase</fullName>
    </alternativeName>
</protein>
<dbReference type="OrthoDB" id="48317at2759"/>
<dbReference type="InterPro" id="IPR020843">
    <property type="entry name" value="ER"/>
</dbReference>
<organism evidence="6 7">
    <name type="scientific">Rhizopus azygosporus</name>
    <name type="common">Rhizopus microsporus var. azygosporus</name>
    <dbReference type="NCBI Taxonomy" id="86630"/>
    <lineage>
        <taxon>Eukaryota</taxon>
        <taxon>Fungi</taxon>
        <taxon>Fungi incertae sedis</taxon>
        <taxon>Mucoromycota</taxon>
        <taxon>Mucoromycotina</taxon>
        <taxon>Mucoromycetes</taxon>
        <taxon>Mucorales</taxon>
        <taxon>Mucorineae</taxon>
        <taxon>Rhizopodaceae</taxon>
        <taxon>Rhizopus</taxon>
    </lineage>
</organism>
<evidence type="ECO:0000256" key="1">
    <source>
        <dbReference type="ARBA" id="ARBA00022857"/>
    </source>
</evidence>
<evidence type="ECO:0000259" key="5">
    <source>
        <dbReference type="SMART" id="SM00829"/>
    </source>
</evidence>
<reference evidence="6 7" key="1">
    <citation type="journal article" date="2018" name="G3 (Bethesda)">
        <title>Phylogenetic and Phylogenomic Definition of Rhizopus Species.</title>
        <authorList>
            <person name="Gryganskyi A.P."/>
            <person name="Golan J."/>
            <person name="Dolatabadi S."/>
            <person name="Mondo S."/>
            <person name="Robb S."/>
            <person name="Idnurm A."/>
            <person name="Muszewska A."/>
            <person name="Steczkiewicz K."/>
            <person name="Masonjones S."/>
            <person name="Liao H.L."/>
            <person name="Gajdeczka M.T."/>
            <person name="Anike F."/>
            <person name="Vuek A."/>
            <person name="Anishchenko I.M."/>
            <person name="Voigt K."/>
            <person name="de Hoog G.S."/>
            <person name="Smith M.E."/>
            <person name="Heitman J."/>
            <person name="Vilgalys R."/>
            <person name="Stajich J.E."/>
        </authorList>
    </citation>
    <scope>NUCLEOTIDE SEQUENCE [LARGE SCALE GENOMIC DNA]</scope>
    <source>
        <strain evidence="6 7">CBS 357.93</strain>
    </source>
</reference>
<evidence type="ECO:0000256" key="4">
    <source>
        <dbReference type="ARBA" id="ARBA00070796"/>
    </source>
</evidence>
<dbReference type="SUPFAM" id="SSF51735">
    <property type="entry name" value="NAD(P)-binding Rossmann-fold domains"/>
    <property type="match status" value="1"/>
</dbReference>
<evidence type="ECO:0000313" key="6">
    <source>
        <dbReference type="EMBL" id="RCH83785.1"/>
    </source>
</evidence>
<gene>
    <name evidence="6" type="primary">ZTA1_1</name>
    <name evidence="6" type="ORF">CU097_003501</name>
</gene>
<dbReference type="EMBL" id="PJQL01002555">
    <property type="protein sequence ID" value="RCH83785.1"/>
    <property type="molecule type" value="Genomic_DNA"/>
</dbReference>
<dbReference type="SMART" id="SM00829">
    <property type="entry name" value="PKS_ER"/>
    <property type="match status" value="1"/>
</dbReference>
<dbReference type="GO" id="GO:0008270">
    <property type="term" value="F:zinc ion binding"/>
    <property type="evidence" value="ECO:0007669"/>
    <property type="project" value="InterPro"/>
</dbReference>
<evidence type="ECO:0000256" key="2">
    <source>
        <dbReference type="ARBA" id="ARBA00023002"/>
    </source>
</evidence>
<dbReference type="Gene3D" id="3.40.50.720">
    <property type="entry name" value="NAD(P)-binding Rossmann-like Domain"/>
    <property type="match status" value="1"/>
</dbReference>
<keyword evidence="7" id="KW-1185">Reference proteome</keyword>
<dbReference type="InterPro" id="IPR013149">
    <property type="entry name" value="ADH-like_C"/>
</dbReference>
<dbReference type="InterPro" id="IPR002364">
    <property type="entry name" value="Quin_OxRdtase/zeta-crystal_CS"/>
</dbReference>
<dbReference type="STRING" id="86630.A0A367J1H5"/>
<dbReference type="PANTHER" id="PTHR48106">
    <property type="entry name" value="QUINONE OXIDOREDUCTASE PIG3-RELATED"/>
    <property type="match status" value="1"/>
</dbReference>
<dbReference type="AlphaFoldDB" id="A0A367J1H5"/>
<dbReference type="FunFam" id="3.40.50.720:FF:000053">
    <property type="entry name" value="Quinone oxidoreductase 1"/>
    <property type="match status" value="1"/>
</dbReference>
<proteinExistence type="predicted"/>
<feature type="domain" description="Enoyl reductase (ER)" evidence="5">
    <location>
        <begin position="42"/>
        <end position="350"/>
    </location>
</feature>